<dbReference type="GO" id="GO:0022857">
    <property type="term" value="F:transmembrane transporter activity"/>
    <property type="evidence" value="ECO:0007669"/>
    <property type="project" value="InterPro"/>
</dbReference>
<feature type="transmembrane region" description="Helical" evidence="8">
    <location>
        <begin position="34"/>
        <end position="59"/>
    </location>
</feature>
<evidence type="ECO:0000256" key="5">
    <source>
        <dbReference type="ARBA" id="ARBA00023136"/>
    </source>
</evidence>
<evidence type="ECO:0000256" key="8">
    <source>
        <dbReference type="SAM" id="Phobius"/>
    </source>
</evidence>
<feature type="transmembrane region" description="Helical" evidence="8">
    <location>
        <begin position="294"/>
        <end position="318"/>
    </location>
</feature>
<dbReference type="PROSITE" id="PS50850">
    <property type="entry name" value="MFS"/>
    <property type="match status" value="1"/>
</dbReference>
<feature type="transmembrane region" description="Helical" evidence="8">
    <location>
        <begin position="223"/>
        <end position="248"/>
    </location>
</feature>
<dbReference type="GO" id="GO:0005886">
    <property type="term" value="C:plasma membrane"/>
    <property type="evidence" value="ECO:0007669"/>
    <property type="project" value="TreeGrafter"/>
</dbReference>
<feature type="region of interest" description="Disordered" evidence="7">
    <location>
        <begin position="534"/>
        <end position="559"/>
    </location>
</feature>
<dbReference type="EMBL" id="LCTW02000491">
    <property type="protein sequence ID" value="KXX73333.1"/>
    <property type="molecule type" value="Genomic_DNA"/>
</dbReference>
<feature type="transmembrane region" description="Helical" evidence="8">
    <location>
        <begin position="502"/>
        <end position="519"/>
    </location>
</feature>
<keyword evidence="2" id="KW-0813">Transport</keyword>
<dbReference type="Pfam" id="PF07690">
    <property type="entry name" value="MFS_1"/>
    <property type="match status" value="1"/>
</dbReference>
<feature type="transmembrane region" description="Helical" evidence="8">
    <location>
        <begin position="386"/>
        <end position="411"/>
    </location>
</feature>
<dbReference type="SUPFAM" id="SSF103473">
    <property type="entry name" value="MFS general substrate transporter"/>
    <property type="match status" value="1"/>
</dbReference>
<feature type="transmembrane region" description="Helical" evidence="8">
    <location>
        <begin position="160"/>
        <end position="183"/>
    </location>
</feature>
<feature type="transmembrane region" description="Helical" evidence="8">
    <location>
        <begin position="362"/>
        <end position="380"/>
    </location>
</feature>
<evidence type="ECO:0000256" key="3">
    <source>
        <dbReference type="ARBA" id="ARBA00022692"/>
    </source>
</evidence>
<comment type="caution">
    <text evidence="10">The sequence shown here is derived from an EMBL/GenBank/DDBJ whole genome shotgun (WGS) entry which is preliminary data.</text>
</comment>
<evidence type="ECO:0000256" key="2">
    <source>
        <dbReference type="ARBA" id="ARBA00022448"/>
    </source>
</evidence>
<evidence type="ECO:0000259" key="9">
    <source>
        <dbReference type="PROSITE" id="PS50850"/>
    </source>
</evidence>
<protein>
    <submittedName>
        <fullName evidence="10">MFS-type transporter YusP</fullName>
    </submittedName>
</protein>
<evidence type="ECO:0000256" key="6">
    <source>
        <dbReference type="ARBA" id="ARBA00023180"/>
    </source>
</evidence>
<feature type="transmembrane region" description="Helical" evidence="8">
    <location>
        <begin position="418"/>
        <end position="444"/>
    </location>
</feature>
<dbReference type="OrthoDB" id="10021397at2759"/>
<evidence type="ECO:0000256" key="7">
    <source>
        <dbReference type="SAM" id="MobiDB-lite"/>
    </source>
</evidence>
<dbReference type="InterPro" id="IPR005829">
    <property type="entry name" value="Sugar_transporter_CS"/>
</dbReference>
<dbReference type="InterPro" id="IPR020846">
    <property type="entry name" value="MFS_dom"/>
</dbReference>
<keyword evidence="5 8" id="KW-0472">Membrane</keyword>
<dbReference type="PANTHER" id="PTHR23501">
    <property type="entry name" value="MAJOR FACILITATOR SUPERFAMILY"/>
    <property type="match status" value="1"/>
</dbReference>
<keyword evidence="11" id="KW-1185">Reference proteome</keyword>
<keyword evidence="4 8" id="KW-1133">Transmembrane helix</keyword>
<dbReference type="PROSITE" id="PS00216">
    <property type="entry name" value="SUGAR_TRANSPORT_1"/>
    <property type="match status" value="1"/>
</dbReference>
<reference evidence="10 11" key="1">
    <citation type="journal article" date="2016" name="Genome Announc.">
        <title>Genome Sequence of Madurella mycetomatis mm55, Isolated from a Human Mycetoma Case in Sudan.</title>
        <authorList>
            <person name="Smit S."/>
            <person name="Derks M.F."/>
            <person name="Bervoets S."/>
            <person name="Fahal A."/>
            <person name="van Leeuwen W."/>
            <person name="van Belkum A."/>
            <person name="van de Sande W.W."/>
        </authorList>
    </citation>
    <scope>NUCLEOTIDE SEQUENCE [LARGE SCALE GENOMIC DNA]</scope>
    <source>
        <strain evidence="11">mm55</strain>
    </source>
</reference>
<evidence type="ECO:0000256" key="4">
    <source>
        <dbReference type="ARBA" id="ARBA00022989"/>
    </source>
</evidence>
<feature type="transmembrane region" description="Helical" evidence="8">
    <location>
        <begin position="127"/>
        <end position="148"/>
    </location>
</feature>
<feature type="transmembrane region" description="Helical" evidence="8">
    <location>
        <begin position="71"/>
        <end position="90"/>
    </location>
</feature>
<accession>A0A175VPM0</accession>
<dbReference type="AlphaFoldDB" id="A0A175VPM0"/>
<feature type="transmembrane region" description="Helical" evidence="8">
    <location>
        <begin position="189"/>
        <end position="211"/>
    </location>
</feature>
<feature type="domain" description="Major facilitator superfamily (MFS) profile" evidence="9">
    <location>
        <begin position="37"/>
        <end position="477"/>
    </location>
</feature>
<dbReference type="Gene3D" id="1.20.1250.20">
    <property type="entry name" value="MFS general substrate transporter like domains"/>
    <property type="match status" value="1"/>
</dbReference>
<dbReference type="Proteomes" id="UP000078237">
    <property type="component" value="Unassembled WGS sequence"/>
</dbReference>
<organism evidence="10 11">
    <name type="scientific">Madurella mycetomatis</name>
    <dbReference type="NCBI Taxonomy" id="100816"/>
    <lineage>
        <taxon>Eukaryota</taxon>
        <taxon>Fungi</taxon>
        <taxon>Dikarya</taxon>
        <taxon>Ascomycota</taxon>
        <taxon>Pezizomycotina</taxon>
        <taxon>Sordariomycetes</taxon>
        <taxon>Sordariomycetidae</taxon>
        <taxon>Sordariales</taxon>
        <taxon>Sordariales incertae sedis</taxon>
        <taxon>Madurella</taxon>
    </lineage>
</organism>
<keyword evidence="6" id="KW-0325">Glycoprotein</keyword>
<gene>
    <name evidence="10" type="ORF">MMYC01_209565</name>
</gene>
<dbReference type="InterPro" id="IPR036259">
    <property type="entry name" value="MFS_trans_sf"/>
</dbReference>
<dbReference type="Gene3D" id="1.20.1720.10">
    <property type="entry name" value="Multidrug resistance protein D"/>
    <property type="match status" value="1"/>
</dbReference>
<keyword evidence="3 8" id="KW-0812">Transmembrane</keyword>
<name>A0A175VPM0_9PEZI</name>
<feature type="transmembrane region" description="Helical" evidence="8">
    <location>
        <begin position="254"/>
        <end position="273"/>
    </location>
</feature>
<sequence>MADTDKKTTSEKPPTVVAGTTSAATIKGRKPARFWMVIVALSLLAFISSLDAMIMGTALPTITAEVGGSSVYVWIANCFVFAASAVQPLIGQLADLLGRKTPSVGCVVLFTVGSGIAGGASNPAMLIAGRTIQGVGAGGIYVLIDIIICDLVPLRDRGRWLGIINAWAGVAAALGPVLGGALGQHNWRWIFYLNIPICGVALLTIVLFMHVKSGDPASSIYSLDFVGNLIFIPSIISLLIGLVTGGVVHPWSSFRVILPIVLGAVGWISFHLHQHFLASNPGVPSRLFSNRTSAGAYLLAFLSSVLLQTAGFFLPVYFQAVLGTTVMDSGLFFLPFAIGTLFFAAVGGYAMSFFGVYRPIHVVSFSLSAVGFGLFTLLWSDTPKVAWAWYQLIMVMGLGPTISTVLPAILAGLPQSDVAAATAAFSFIKTFGFVWGVSIPSIIFNGVFDNNLSLVSAADLRAQLANGGAYAFASRAHDIGPTVDPTVWGEVIQVYVTSLKAVWWWGLALSILGTFSVAIEDHLDLSTELETEYGLQESGTGAKKGNDTPGPVEAGSTSV</sequence>
<evidence type="ECO:0000313" key="11">
    <source>
        <dbReference type="Proteomes" id="UP000078237"/>
    </source>
</evidence>
<dbReference type="InterPro" id="IPR011701">
    <property type="entry name" value="MFS"/>
</dbReference>
<proteinExistence type="predicted"/>
<feature type="transmembrane region" description="Helical" evidence="8">
    <location>
        <begin position="102"/>
        <end position="121"/>
    </location>
</feature>
<dbReference type="PRINTS" id="PR01036">
    <property type="entry name" value="TCRTETB"/>
</dbReference>
<evidence type="ECO:0000256" key="1">
    <source>
        <dbReference type="ARBA" id="ARBA00004141"/>
    </source>
</evidence>
<feature type="transmembrane region" description="Helical" evidence="8">
    <location>
        <begin position="330"/>
        <end position="350"/>
    </location>
</feature>
<comment type="subcellular location">
    <subcellularLocation>
        <location evidence="1">Membrane</location>
        <topology evidence="1">Multi-pass membrane protein</topology>
    </subcellularLocation>
</comment>
<dbReference type="VEuPathDB" id="FungiDB:MMYC01_209565"/>
<evidence type="ECO:0000313" key="10">
    <source>
        <dbReference type="EMBL" id="KXX73333.1"/>
    </source>
</evidence>
<dbReference type="PANTHER" id="PTHR23501:SF187">
    <property type="entry name" value="MAJOR FACILITATOR SUPERFAMILY (MFS) PROFILE DOMAIN-CONTAINING PROTEIN"/>
    <property type="match status" value="1"/>
</dbReference>